<proteinExistence type="predicted"/>
<feature type="chain" id="PRO_5005465991" description="Organic solvent tolerance-like N-terminal domain-containing protein" evidence="3">
    <location>
        <begin position="23"/>
        <end position="305"/>
    </location>
</feature>
<reference evidence="5 6" key="1">
    <citation type="submission" date="2015-08" db="EMBL/GenBank/DDBJ databases">
        <authorList>
            <person name="Babu N.S."/>
            <person name="Beckwith C.J."/>
            <person name="Beseler K.G."/>
            <person name="Brison A."/>
            <person name="Carone J.V."/>
            <person name="Caskin T.P."/>
            <person name="Diamond M."/>
            <person name="Durham M.E."/>
            <person name="Foxe J.M."/>
            <person name="Go M."/>
            <person name="Henderson B.A."/>
            <person name="Jones I.B."/>
            <person name="McGettigan J.A."/>
            <person name="Micheletti S.J."/>
            <person name="Nasrallah M.E."/>
            <person name="Ortiz D."/>
            <person name="Piller C.R."/>
            <person name="Privatt S.R."/>
            <person name="Schneider S.L."/>
            <person name="Sharp S."/>
            <person name="Smith T.C."/>
            <person name="Stanton J.D."/>
            <person name="Ullery H.E."/>
            <person name="Wilson R.J."/>
            <person name="Serrano M.G."/>
            <person name="Buck G."/>
            <person name="Lee V."/>
            <person name="Wang Y."/>
            <person name="Carvalho R."/>
            <person name="Voegtly L."/>
            <person name="Shi R."/>
            <person name="Duckworth R."/>
            <person name="Johnson A."/>
            <person name="Loviza R."/>
            <person name="Walstead R."/>
            <person name="Shah Z."/>
            <person name="Kiflezghi M."/>
            <person name="Wade K."/>
            <person name="Ball S.L."/>
            <person name="Bradley K.W."/>
            <person name="Asai D.J."/>
            <person name="Bowman C.A."/>
            <person name="Russell D.A."/>
            <person name="Pope W.H."/>
            <person name="Jacobs-Sera D."/>
            <person name="Hendrix R.W."/>
            <person name="Hatfull G.F."/>
        </authorList>
    </citation>
    <scope>NUCLEOTIDE SEQUENCE [LARGE SCALE GENOMIC DNA]</scope>
    <source>
        <strain evidence="5 6">DSM 27710</strain>
    </source>
</reference>
<evidence type="ECO:0000256" key="1">
    <source>
        <dbReference type="ARBA" id="ARBA00022729"/>
    </source>
</evidence>
<evidence type="ECO:0000256" key="3">
    <source>
        <dbReference type="SAM" id="SignalP"/>
    </source>
</evidence>
<dbReference type="GO" id="GO:0015920">
    <property type="term" value="P:lipopolysaccharide transport"/>
    <property type="evidence" value="ECO:0007669"/>
    <property type="project" value="TreeGrafter"/>
</dbReference>
<feature type="domain" description="Organic solvent tolerance-like N-terminal" evidence="4">
    <location>
        <begin position="180"/>
        <end position="280"/>
    </location>
</feature>
<dbReference type="InterPro" id="IPR052037">
    <property type="entry name" value="LPS_export_LptA"/>
</dbReference>
<dbReference type="KEGG" id="vin:AKJ08_2622"/>
<feature type="compositionally biased region" description="Low complexity" evidence="2">
    <location>
        <begin position="25"/>
        <end position="43"/>
    </location>
</feature>
<dbReference type="InterPro" id="IPR005653">
    <property type="entry name" value="OstA-like_N"/>
</dbReference>
<feature type="signal peptide" evidence="3">
    <location>
        <begin position="1"/>
        <end position="22"/>
    </location>
</feature>
<dbReference type="RefSeq" id="WP_050726437.1">
    <property type="nucleotide sequence ID" value="NZ_CP012332.1"/>
</dbReference>
<dbReference type="STRING" id="1391653.AKJ08_2622"/>
<keyword evidence="6" id="KW-1185">Reference proteome</keyword>
<protein>
    <recommendedName>
        <fullName evidence="4">Organic solvent tolerance-like N-terminal domain-containing protein</fullName>
    </recommendedName>
</protein>
<dbReference type="PANTHER" id="PTHR36504">
    <property type="entry name" value="LIPOPOLYSACCHARIDE EXPORT SYSTEM PROTEIN LPTA"/>
    <property type="match status" value="1"/>
</dbReference>
<dbReference type="GO" id="GO:0009279">
    <property type="term" value="C:cell outer membrane"/>
    <property type="evidence" value="ECO:0007669"/>
    <property type="project" value="TreeGrafter"/>
</dbReference>
<evidence type="ECO:0000313" key="6">
    <source>
        <dbReference type="Proteomes" id="UP000055590"/>
    </source>
</evidence>
<dbReference type="Gene3D" id="2.60.450.10">
    <property type="entry name" value="Lipopolysaccharide (LPS) transport protein A like domain"/>
    <property type="match status" value="2"/>
</dbReference>
<feature type="region of interest" description="Disordered" evidence="2">
    <location>
        <begin position="23"/>
        <end position="43"/>
    </location>
</feature>
<keyword evidence="1 3" id="KW-0732">Signal</keyword>
<evidence type="ECO:0000313" key="5">
    <source>
        <dbReference type="EMBL" id="AKU92235.1"/>
    </source>
</evidence>
<dbReference type="Pfam" id="PF03968">
    <property type="entry name" value="LptD_N"/>
    <property type="match status" value="2"/>
</dbReference>
<feature type="domain" description="Organic solvent tolerance-like N-terminal" evidence="4">
    <location>
        <begin position="50"/>
        <end position="149"/>
    </location>
</feature>
<dbReference type="Proteomes" id="UP000055590">
    <property type="component" value="Chromosome"/>
</dbReference>
<evidence type="ECO:0000256" key="2">
    <source>
        <dbReference type="SAM" id="MobiDB-lite"/>
    </source>
</evidence>
<gene>
    <name evidence="5" type="ORF">AKJ08_2622</name>
</gene>
<sequence length="305" mass="32296">MNVRSWIWAGSILAALPSAAKAVTPPDESPAAAVEPAAATREPSAPIDLRSETLTVDHRRHRAVFGGGVVASRGDLEVRCPMLTAVYDNASRVREVSCDGPVSATQGARTMTSRSGYFDNVTGELHLSGETTLVEEGRSFSGETLVYETGSSQATLVRARAELSGDDAADLPGSTGPMRITADKVTHDFARHRTIFSGNVVAVRGDVVVRASRLVTIGDDRGHVESGWTEGGPVRVEQGARQGTAERAHFAGGGKRLVLEGNPVITEGSSSLRGDRAVFQVGQGRVEIEKPRAVFPVEELQKGTK</sequence>
<dbReference type="PANTHER" id="PTHR36504:SF1">
    <property type="entry name" value="LIPOPOLYSACCHARIDE EXPORT SYSTEM PROTEIN LPTA"/>
    <property type="match status" value="1"/>
</dbReference>
<accession>A0A0K1PFF1</accession>
<dbReference type="AlphaFoldDB" id="A0A0K1PFF1"/>
<dbReference type="GO" id="GO:0030288">
    <property type="term" value="C:outer membrane-bounded periplasmic space"/>
    <property type="evidence" value="ECO:0007669"/>
    <property type="project" value="TreeGrafter"/>
</dbReference>
<dbReference type="EMBL" id="CP012332">
    <property type="protein sequence ID" value="AKU92235.1"/>
    <property type="molecule type" value="Genomic_DNA"/>
</dbReference>
<name>A0A0K1PFF1_9BACT</name>
<organism evidence="5 6">
    <name type="scientific">Vulgatibacter incomptus</name>
    <dbReference type="NCBI Taxonomy" id="1391653"/>
    <lineage>
        <taxon>Bacteria</taxon>
        <taxon>Pseudomonadati</taxon>
        <taxon>Myxococcota</taxon>
        <taxon>Myxococcia</taxon>
        <taxon>Myxococcales</taxon>
        <taxon>Cystobacterineae</taxon>
        <taxon>Vulgatibacteraceae</taxon>
        <taxon>Vulgatibacter</taxon>
    </lineage>
</organism>
<evidence type="ECO:0000259" key="4">
    <source>
        <dbReference type="Pfam" id="PF03968"/>
    </source>
</evidence>
<dbReference type="GO" id="GO:0017089">
    <property type="term" value="F:glycolipid transfer activity"/>
    <property type="evidence" value="ECO:0007669"/>
    <property type="project" value="TreeGrafter"/>
</dbReference>